<dbReference type="InterPro" id="IPR000683">
    <property type="entry name" value="Gfo/Idh/MocA-like_OxRdtase_N"/>
</dbReference>
<protein>
    <submittedName>
        <fullName evidence="4">Gfo/Idh/MocA family oxidoreductase</fullName>
    </submittedName>
</protein>
<dbReference type="Pfam" id="PF22725">
    <property type="entry name" value="GFO_IDH_MocA_C3"/>
    <property type="match status" value="1"/>
</dbReference>
<name>A0ABU5IVS4_9BACI</name>
<keyword evidence="5" id="KW-1185">Reference proteome</keyword>
<proteinExistence type="predicted"/>
<dbReference type="PANTHER" id="PTHR43818:SF11">
    <property type="entry name" value="BCDNA.GH03377"/>
    <property type="match status" value="1"/>
</dbReference>
<reference evidence="4 5" key="1">
    <citation type="submission" date="2023-11" db="EMBL/GenBank/DDBJ databases">
        <title>Bacillus jintuensis, isolated from a mudflat on the Beibu Gulf coast.</title>
        <authorList>
            <person name="Li M."/>
        </authorList>
    </citation>
    <scope>NUCLEOTIDE SEQUENCE [LARGE SCALE GENOMIC DNA]</scope>
    <source>
        <strain evidence="4 5">31A1R</strain>
    </source>
</reference>
<keyword evidence="1" id="KW-0560">Oxidoreductase</keyword>
<evidence type="ECO:0000313" key="5">
    <source>
        <dbReference type="Proteomes" id="UP001290455"/>
    </source>
</evidence>
<comment type="caution">
    <text evidence="4">The sequence shown here is derived from an EMBL/GenBank/DDBJ whole genome shotgun (WGS) entry which is preliminary data.</text>
</comment>
<evidence type="ECO:0000259" key="3">
    <source>
        <dbReference type="Pfam" id="PF22725"/>
    </source>
</evidence>
<dbReference type="InterPro" id="IPR050463">
    <property type="entry name" value="Gfo/Idh/MocA_oxidrdct_glycsds"/>
</dbReference>
<dbReference type="Gene3D" id="3.30.360.10">
    <property type="entry name" value="Dihydrodipicolinate Reductase, domain 2"/>
    <property type="match status" value="1"/>
</dbReference>
<organism evidence="4 5">
    <name type="scientific">Robertmurraya mangrovi</name>
    <dbReference type="NCBI Taxonomy" id="3098077"/>
    <lineage>
        <taxon>Bacteria</taxon>
        <taxon>Bacillati</taxon>
        <taxon>Bacillota</taxon>
        <taxon>Bacilli</taxon>
        <taxon>Bacillales</taxon>
        <taxon>Bacillaceae</taxon>
        <taxon>Robertmurraya</taxon>
    </lineage>
</organism>
<evidence type="ECO:0000313" key="4">
    <source>
        <dbReference type="EMBL" id="MDZ5471257.1"/>
    </source>
</evidence>
<sequence length="323" mass="36584">MSKIKAGIIGIGSLGHGMVEVFDQHPKFELISVCDTNEVILNKTVEQFDIEGYTSYKDLLEKSDVDMVYIAVPPKWHHPITMDAIKAGKHILCEKPLANSLEDAKEMLDEVSKTGLIHSMNFPLNYVASTRKFEELLQEGFIGKLRRVEVNMEFPVWPRHWQQNSWINTREQGGFVFEVTGHFIQLINRFFGSITDVESKLEFPEDSSLPETGMIAQMKVQNVPVLIKGISGTAGTEEQKLSLTAYGTEGTLSLIDLMILKAGKLGEEFLDVPLENIHFWNELLNEFVAAIEGKPHELYTFESGYEVQEVLENLRNPKLELIK</sequence>
<dbReference type="PANTHER" id="PTHR43818">
    <property type="entry name" value="BCDNA.GH03377"/>
    <property type="match status" value="1"/>
</dbReference>
<accession>A0ABU5IVS4</accession>
<dbReference type="Proteomes" id="UP001290455">
    <property type="component" value="Unassembled WGS sequence"/>
</dbReference>
<dbReference type="Pfam" id="PF01408">
    <property type="entry name" value="GFO_IDH_MocA"/>
    <property type="match status" value="1"/>
</dbReference>
<dbReference type="SUPFAM" id="SSF51735">
    <property type="entry name" value="NAD(P)-binding Rossmann-fold domains"/>
    <property type="match status" value="1"/>
</dbReference>
<dbReference type="Gene3D" id="3.40.50.720">
    <property type="entry name" value="NAD(P)-binding Rossmann-like Domain"/>
    <property type="match status" value="1"/>
</dbReference>
<dbReference type="SUPFAM" id="SSF55347">
    <property type="entry name" value="Glyceraldehyde-3-phosphate dehydrogenase-like, C-terminal domain"/>
    <property type="match status" value="1"/>
</dbReference>
<evidence type="ECO:0000256" key="1">
    <source>
        <dbReference type="ARBA" id="ARBA00023002"/>
    </source>
</evidence>
<gene>
    <name evidence="4" type="ORF">SM124_05810</name>
</gene>
<dbReference type="RefSeq" id="WP_322445560.1">
    <property type="nucleotide sequence ID" value="NZ_JAXOFX010000003.1"/>
</dbReference>
<dbReference type="EMBL" id="JAXOFX010000003">
    <property type="protein sequence ID" value="MDZ5471257.1"/>
    <property type="molecule type" value="Genomic_DNA"/>
</dbReference>
<dbReference type="InterPro" id="IPR055170">
    <property type="entry name" value="GFO_IDH_MocA-like_dom"/>
</dbReference>
<feature type="domain" description="Gfo/Idh/MocA-like oxidoreductase N-terminal" evidence="2">
    <location>
        <begin position="4"/>
        <end position="122"/>
    </location>
</feature>
<dbReference type="InterPro" id="IPR036291">
    <property type="entry name" value="NAD(P)-bd_dom_sf"/>
</dbReference>
<evidence type="ECO:0000259" key="2">
    <source>
        <dbReference type="Pfam" id="PF01408"/>
    </source>
</evidence>
<feature type="domain" description="GFO/IDH/MocA-like oxidoreductase" evidence="3">
    <location>
        <begin position="131"/>
        <end position="252"/>
    </location>
</feature>